<dbReference type="InterPro" id="IPR050951">
    <property type="entry name" value="Retrovirus_Pol_polyprotein"/>
</dbReference>
<dbReference type="GO" id="GO:0003676">
    <property type="term" value="F:nucleic acid binding"/>
    <property type="evidence" value="ECO:0007669"/>
    <property type="project" value="InterPro"/>
</dbReference>
<dbReference type="InterPro" id="IPR012337">
    <property type="entry name" value="RNaseH-like_sf"/>
</dbReference>
<evidence type="ECO:0000313" key="3">
    <source>
        <dbReference type="Proteomes" id="UP000765509"/>
    </source>
</evidence>
<dbReference type="InterPro" id="IPR036397">
    <property type="entry name" value="RNaseH_sf"/>
</dbReference>
<name>A0A9Q3EPI7_9BASI</name>
<organism evidence="2 3">
    <name type="scientific">Austropuccinia psidii MF-1</name>
    <dbReference type="NCBI Taxonomy" id="1389203"/>
    <lineage>
        <taxon>Eukaryota</taxon>
        <taxon>Fungi</taxon>
        <taxon>Dikarya</taxon>
        <taxon>Basidiomycota</taxon>
        <taxon>Pucciniomycotina</taxon>
        <taxon>Pucciniomycetes</taxon>
        <taxon>Pucciniales</taxon>
        <taxon>Sphaerophragmiaceae</taxon>
        <taxon>Austropuccinia</taxon>
    </lineage>
</organism>
<dbReference type="PANTHER" id="PTHR37984">
    <property type="entry name" value="PROTEIN CBG26694"/>
    <property type="match status" value="1"/>
</dbReference>
<keyword evidence="3" id="KW-1185">Reference proteome</keyword>
<dbReference type="Gene3D" id="3.30.420.10">
    <property type="entry name" value="Ribonuclease H-like superfamily/Ribonuclease H"/>
    <property type="match status" value="1"/>
</dbReference>
<dbReference type="Proteomes" id="UP000765509">
    <property type="component" value="Unassembled WGS sequence"/>
</dbReference>
<dbReference type="SUPFAM" id="SSF53098">
    <property type="entry name" value="Ribonuclease H-like"/>
    <property type="match status" value="1"/>
</dbReference>
<comment type="caution">
    <text evidence="2">The sequence shown here is derived from an EMBL/GenBank/DDBJ whole genome shotgun (WGS) entry which is preliminary data.</text>
</comment>
<evidence type="ECO:0000259" key="1">
    <source>
        <dbReference type="Pfam" id="PF17921"/>
    </source>
</evidence>
<accession>A0A9Q3EPI7</accession>
<dbReference type="Pfam" id="PF17921">
    <property type="entry name" value="Integrase_H2C2"/>
    <property type="match status" value="1"/>
</dbReference>
<dbReference type="EMBL" id="AVOT02029842">
    <property type="protein sequence ID" value="MBW0522830.1"/>
    <property type="molecule type" value="Genomic_DNA"/>
</dbReference>
<dbReference type="InterPro" id="IPR041588">
    <property type="entry name" value="Integrase_H2C2"/>
</dbReference>
<reference evidence="2" key="1">
    <citation type="submission" date="2021-03" db="EMBL/GenBank/DDBJ databases">
        <title>Draft genome sequence of rust myrtle Austropuccinia psidii MF-1, a brazilian biotype.</title>
        <authorList>
            <person name="Quecine M.C."/>
            <person name="Pachon D.M.R."/>
            <person name="Bonatelli M.L."/>
            <person name="Correr F.H."/>
            <person name="Franceschini L.M."/>
            <person name="Leite T.F."/>
            <person name="Margarido G.R.A."/>
            <person name="Almeida C.A."/>
            <person name="Ferrarezi J.A."/>
            <person name="Labate C.A."/>
        </authorList>
    </citation>
    <scope>NUCLEOTIDE SEQUENCE</scope>
    <source>
        <strain evidence="2">MF-1</strain>
    </source>
</reference>
<proteinExistence type="predicted"/>
<gene>
    <name evidence="2" type="ORF">O181_062545</name>
</gene>
<dbReference type="AlphaFoldDB" id="A0A9Q3EPI7"/>
<dbReference type="PANTHER" id="PTHR37984:SF5">
    <property type="entry name" value="PROTEIN NYNRIN-LIKE"/>
    <property type="match status" value="1"/>
</dbReference>
<feature type="domain" description="Integrase zinc-binding" evidence="1">
    <location>
        <begin position="112"/>
        <end position="147"/>
    </location>
</feature>
<protein>
    <recommendedName>
        <fullName evidence="1">Integrase zinc-binding domain-containing protein</fullName>
    </recommendedName>
</protein>
<evidence type="ECO:0000313" key="2">
    <source>
        <dbReference type="EMBL" id="MBW0522830.1"/>
    </source>
</evidence>
<sequence length="244" mass="28622">MTIVHKSGNIQKNADGHCRWALANTPENPAWVPQEEHHIEGICVTDIGTEFFNQVEESYKIYKKFHILCEHLIKDCEDPSLLFKLDEIWKNAYDEGRFHLLDGILYHRTKHTYRTLEKVKKCSWWPNWKKDVAEYCQTCDRFQKANRATGKKFGIMIQIQEPKSPWEIPHMDWVKALPPVGDRSYNACLVLVDRYGKTPMFLPCHKDETAMDTAIMIWYNVISYTGLFQNIISDRDPKFTPALL</sequence>
<dbReference type="Gene3D" id="1.10.340.70">
    <property type="match status" value="1"/>
</dbReference>